<accession>A0ABR1IJX8</accession>
<proteinExistence type="predicted"/>
<reference evidence="2 3" key="1">
    <citation type="submission" date="2024-01" db="EMBL/GenBank/DDBJ databases">
        <title>A draft genome for the cacao thread blight pathogen Marasmiellus scandens.</title>
        <authorList>
            <person name="Baruah I.K."/>
            <person name="Leung J."/>
            <person name="Bukari Y."/>
            <person name="Amoako-Attah I."/>
            <person name="Meinhardt L.W."/>
            <person name="Bailey B.A."/>
            <person name="Cohen S.P."/>
        </authorList>
    </citation>
    <scope>NUCLEOTIDE SEQUENCE [LARGE SCALE GENOMIC DNA]</scope>
    <source>
        <strain evidence="2 3">GH-19</strain>
    </source>
</reference>
<organism evidence="2 3">
    <name type="scientific">Marasmiellus scandens</name>
    <dbReference type="NCBI Taxonomy" id="2682957"/>
    <lineage>
        <taxon>Eukaryota</taxon>
        <taxon>Fungi</taxon>
        <taxon>Dikarya</taxon>
        <taxon>Basidiomycota</taxon>
        <taxon>Agaricomycotina</taxon>
        <taxon>Agaricomycetes</taxon>
        <taxon>Agaricomycetidae</taxon>
        <taxon>Agaricales</taxon>
        <taxon>Marasmiineae</taxon>
        <taxon>Omphalotaceae</taxon>
        <taxon>Marasmiellus</taxon>
    </lineage>
</organism>
<comment type="caution">
    <text evidence="2">The sequence shown here is derived from an EMBL/GenBank/DDBJ whole genome shotgun (WGS) entry which is preliminary data.</text>
</comment>
<evidence type="ECO:0000313" key="2">
    <source>
        <dbReference type="EMBL" id="KAK7433726.1"/>
    </source>
</evidence>
<keyword evidence="3" id="KW-1185">Reference proteome</keyword>
<evidence type="ECO:0000256" key="1">
    <source>
        <dbReference type="SAM" id="MobiDB-lite"/>
    </source>
</evidence>
<feature type="compositionally biased region" description="Polar residues" evidence="1">
    <location>
        <begin position="80"/>
        <end position="93"/>
    </location>
</feature>
<dbReference type="Proteomes" id="UP001498398">
    <property type="component" value="Unassembled WGS sequence"/>
</dbReference>
<dbReference type="EMBL" id="JBANRG010000142">
    <property type="protein sequence ID" value="KAK7433726.1"/>
    <property type="molecule type" value="Genomic_DNA"/>
</dbReference>
<sequence length="133" mass="14870">MPSCCPHCHVLKRSEVGVHAHIAQTPSCKAKDDMYYNEPSSEPGPEYELHQPLDDMNPFLFDSSPSPMNDDTNAFPLDNPPNNTEPMSPTQKHPYQATVEDANDKDDTFGTSQRVCGQRYPHPAGVPVVYNRK</sequence>
<gene>
    <name evidence="2" type="ORF">VKT23_020607</name>
</gene>
<feature type="region of interest" description="Disordered" evidence="1">
    <location>
        <begin position="27"/>
        <end position="133"/>
    </location>
</feature>
<evidence type="ECO:0000313" key="3">
    <source>
        <dbReference type="Proteomes" id="UP001498398"/>
    </source>
</evidence>
<feature type="compositionally biased region" description="Polar residues" evidence="1">
    <location>
        <begin position="63"/>
        <end position="72"/>
    </location>
</feature>
<protein>
    <submittedName>
        <fullName evidence="2">Uncharacterized protein</fullName>
    </submittedName>
</protein>
<name>A0ABR1IJX8_9AGAR</name>